<comment type="caution">
    <text evidence="7">The sequence shown here is derived from an EMBL/GenBank/DDBJ whole genome shotgun (WGS) entry which is preliminary data.</text>
</comment>
<feature type="domain" description="Carbohydrate kinase PfkB" evidence="6">
    <location>
        <begin position="12"/>
        <end position="308"/>
    </location>
</feature>
<dbReference type="SUPFAM" id="SSF53613">
    <property type="entry name" value="Ribokinase-like"/>
    <property type="match status" value="1"/>
</dbReference>
<reference evidence="7" key="2">
    <citation type="submission" date="2020-09" db="EMBL/GenBank/DDBJ databases">
        <authorList>
            <person name="Sun Q."/>
            <person name="Ohkuma M."/>
        </authorList>
    </citation>
    <scope>NUCLEOTIDE SEQUENCE</scope>
    <source>
        <strain evidence="7">JCM 19831</strain>
    </source>
</reference>
<proteinExistence type="inferred from homology"/>
<dbReference type="GO" id="GO:0016301">
    <property type="term" value="F:kinase activity"/>
    <property type="evidence" value="ECO:0007669"/>
    <property type="project" value="UniProtKB-KW"/>
</dbReference>
<evidence type="ECO:0000256" key="3">
    <source>
        <dbReference type="ARBA" id="ARBA00022741"/>
    </source>
</evidence>
<dbReference type="GO" id="GO:0005524">
    <property type="term" value="F:ATP binding"/>
    <property type="evidence" value="ECO:0007669"/>
    <property type="project" value="UniProtKB-KW"/>
</dbReference>
<keyword evidence="4" id="KW-0418">Kinase</keyword>
<keyword evidence="5" id="KW-0067">ATP-binding</keyword>
<reference evidence="7" key="1">
    <citation type="journal article" date="2014" name="Int. J. Syst. Evol. Microbiol.">
        <title>Complete genome sequence of Corynebacterium casei LMG S-19264T (=DSM 44701T), isolated from a smear-ripened cheese.</title>
        <authorList>
            <consortium name="US DOE Joint Genome Institute (JGI-PGF)"/>
            <person name="Walter F."/>
            <person name="Albersmeier A."/>
            <person name="Kalinowski J."/>
            <person name="Ruckert C."/>
        </authorList>
    </citation>
    <scope>NUCLEOTIDE SEQUENCE</scope>
    <source>
        <strain evidence="7">JCM 19831</strain>
    </source>
</reference>
<keyword evidence="3" id="KW-0547">Nucleotide-binding</keyword>
<keyword evidence="8" id="KW-1185">Reference proteome</keyword>
<dbReference type="InterPro" id="IPR011611">
    <property type="entry name" value="PfkB_dom"/>
</dbReference>
<name>A0A917T1A8_9ACTN</name>
<organism evidence="7 8">
    <name type="scientific">Dactylosporangium sucinum</name>
    <dbReference type="NCBI Taxonomy" id="1424081"/>
    <lineage>
        <taxon>Bacteria</taxon>
        <taxon>Bacillati</taxon>
        <taxon>Actinomycetota</taxon>
        <taxon>Actinomycetes</taxon>
        <taxon>Micromonosporales</taxon>
        <taxon>Micromonosporaceae</taxon>
        <taxon>Dactylosporangium</taxon>
    </lineage>
</organism>
<comment type="similarity">
    <text evidence="1">Belongs to the carbohydrate kinase PfkB family.</text>
</comment>
<dbReference type="InterPro" id="IPR050306">
    <property type="entry name" value="PfkB_Carbo_kinase"/>
</dbReference>
<dbReference type="CDD" id="cd01167">
    <property type="entry name" value="bac_FRK"/>
    <property type="match status" value="1"/>
</dbReference>
<evidence type="ECO:0000256" key="2">
    <source>
        <dbReference type="ARBA" id="ARBA00022679"/>
    </source>
</evidence>
<evidence type="ECO:0000313" key="8">
    <source>
        <dbReference type="Proteomes" id="UP000642070"/>
    </source>
</evidence>
<evidence type="ECO:0000256" key="1">
    <source>
        <dbReference type="ARBA" id="ARBA00010688"/>
    </source>
</evidence>
<evidence type="ECO:0000256" key="5">
    <source>
        <dbReference type="ARBA" id="ARBA00022840"/>
    </source>
</evidence>
<dbReference type="InterPro" id="IPR029056">
    <property type="entry name" value="Ribokinase-like"/>
</dbReference>
<evidence type="ECO:0000313" key="7">
    <source>
        <dbReference type="EMBL" id="GGM06255.1"/>
    </source>
</evidence>
<gene>
    <name evidence="7" type="ORF">GCM10007977_004310</name>
</gene>
<dbReference type="InterPro" id="IPR002173">
    <property type="entry name" value="Carboh/pur_kinase_PfkB_CS"/>
</dbReference>
<dbReference type="Proteomes" id="UP000642070">
    <property type="component" value="Unassembled WGS sequence"/>
</dbReference>
<dbReference type="Gene3D" id="3.40.1190.20">
    <property type="match status" value="1"/>
</dbReference>
<dbReference type="EMBL" id="BMPI01000002">
    <property type="protein sequence ID" value="GGM06255.1"/>
    <property type="molecule type" value="Genomic_DNA"/>
</dbReference>
<dbReference type="AlphaFoldDB" id="A0A917T1A8"/>
<dbReference type="PROSITE" id="PS00584">
    <property type="entry name" value="PFKB_KINASES_2"/>
    <property type="match status" value="1"/>
</dbReference>
<keyword evidence="2" id="KW-0808">Transferase</keyword>
<dbReference type="Pfam" id="PF00294">
    <property type="entry name" value="PfkB"/>
    <property type="match status" value="1"/>
</dbReference>
<sequence>MSTAASAAAFTVVGEAVVDLVEDGDGRFTAHPGGSPLNVAVALARLGHPTALLARLSTGGFGRRLREHAAANGVALDRAPAAPEPATLAAVTLDGHGAATYDFYTAGTADWQWTDAELAALPAGTRVVHTGSLATAVAPGAVRILALVERLRRAGGTLLSYDPNVRAGLVGDLDAARAGAERFVAAAHVVKASEDDVRLLYPGSDPVDVLQRWRGLGASLAVLTRGAAGAVAVAAGGVVREPGRSVAVVDTIGAGDAFTGGMLSALADAGLATPATVAGLSAGQAADVLAGAGRVAAITCTRAGADPPDRAALRAFSSG</sequence>
<protein>
    <submittedName>
        <fullName evidence="7">Ribokinase</fullName>
    </submittedName>
</protein>
<evidence type="ECO:0000259" key="6">
    <source>
        <dbReference type="Pfam" id="PF00294"/>
    </source>
</evidence>
<accession>A0A917T1A8</accession>
<dbReference type="PANTHER" id="PTHR43085:SF1">
    <property type="entry name" value="PSEUDOURIDINE KINASE-RELATED"/>
    <property type="match status" value="1"/>
</dbReference>
<evidence type="ECO:0000256" key="4">
    <source>
        <dbReference type="ARBA" id="ARBA00022777"/>
    </source>
</evidence>
<dbReference type="RefSeq" id="WP_190247943.1">
    <property type="nucleotide sequence ID" value="NZ_BMPI01000002.1"/>
</dbReference>
<dbReference type="PANTHER" id="PTHR43085">
    <property type="entry name" value="HEXOKINASE FAMILY MEMBER"/>
    <property type="match status" value="1"/>
</dbReference>